<sequence length="108" mass="12090">MFTIPTNPNIAPMSDSNYNNRPPAPLCNTGSNLAANKSSASSELLKLYGSGALGGFYVSIEVYENEDSQRVQFTFELFFFEYINSVKLRELKLLRIIINGKAKLLFDN</sequence>
<dbReference type="VEuPathDB" id="VectorBase:GPPI029509"/>
<proteinExistence type="predicted"/>
<keyword evidence="2" id="KW-1185">Reference proteome</keyword>
<organism evidence="1 2">
    <name type="scientific">Glossina palpalis gambiensis</name>
    <dbReference type="NCBI Taxonomy" id="67801"/>
    <lineage>
        <taxon>Eukaryota</taxon>
        <taxon>Metazoa</taxon>
        <taxon>Ecdysozoa</taxon>
        <taxon>Arthropoda</taxon>
        <taxon>Hexapoda</taxon>
        <taxon>Insecta</taxon>
        <taxon>Pterygota</taxon>
        <taxon>Neoptera</taxon>
        <taxon>Endopterygota</taxon>
        <taxon>Diptera</taxon>
        <taxon>Brachycera</taxon>
        <taxon>Muscomorpha</taxon>
        <taxon>Hippoboscoidea</taxon>
        <taxon>Glossinidae</taxon>
        <taxon>Glossina</taxon>
    </lineage>
</organism>
<name>A0A1B0BGR7_9MUSC</name>
<dbReference type="EnsemblMetazoa" id="GPPI029509-RA">
    <property type="protein sequence ID" value="GPPI029509-PA"/>
    <property type="gene ID" value="GPPI029509"/>
</dbReference>
<dbReference type="EMBL" id="JXJN01013935">
    <property type="status" value="NOT_ANNOTATED_CDS"/>
    <property type="molecule type" value="Genomic_DNA"/>
</dbReference>
<evidence type="ECO:0000313" key="1">
    <source>
        <dbReference type="EnsemblMetazoa" id="GPPI029509-PA"/>
    </source>
</evidence>
<evidence type="ECO:0000313" key="2">
    <source>
        <dbReference type="Proteomes" id="UP000092460"/>
    </source>
</evidence>
<accession>A0A1B0BGR7</accession>
<protein>
    <submittedName>
        <fullName evidence="1">Uncharacterized protein</fullName>
    </submittedName>
</protein>
<dbReference type="Proteomes" id="UP000092460">
    <property type="component" value="Unassembled WGS sequence"/>
</dbReference>
<dbReference type="AlphaFoldDB" id="A0A1B0BGR7"/>
<reference evidence="2" key="1">
    <citation type="submission" date="2015-01" db="EMBL/GenBank/DDBJ databases">
        <authorList>
            <person name="Aksoy S."/>
            <person name="Warren W."/>
            <person name="Wilson R.K."/>
        </authorList>
    </citation>
    <scope>NUCLEOTIDE SEQUENCE [LARGE SCALE GENOMIC DNA]</scope>
    <source>
        <strain evidence="2">IAEA</strain>
    </source>
</reference>
<reference evidence="1" key="2">
    <citation type="submission" date="2020-05" db="UniProtKB">
        <authorList>
            <consortium name="EnsemblMetazoa"/>
        </authorList>
    </citation>
    <scope>IDENTIFICATION</scope>
    <source>
        <strain evidence="1">IAEA</strain>
    </source>
</reference>